<keyword evidence="4" id="KW-1185">Reference proteome</keyword>
<feature type="compositionally biased region" description="Basic and acidic residues" evidence="1">
    <location>
        <begin position="22"/>
        <end position="38"/>
    </location>
</feature>
<reference evidence="3 4" key="1">
    <citation type="journal article" date="2011" name="Proc. Natl. Acad. Sci. U.S.A.">
        <title>Evolutionary erosion of yeast sex chromosomes by mating-type switching accidents.</title>
        <authorList>
            <person name="Gordon J.L."/>
            <person name="Armisen D."/>
            <person name="Proux-Wera E."/>
            <person name="Oheigeartaigh S.S."/>
            <person name="Byrne K.P."/>
            <person name="Wolfe K.H."/>
        </authorList>
    </citation>
    <scope>NUCLEOTIDE SEQUENCE [LARGE SCALE GENOMIC DNA]</scope>
    <source>
        <strain evidence="4">ATCC 10662 / CBS 1146 / NBRC 0425 / NCYC 2629 / NRRL Y-866</strain>
    </source>
</reference>
<feature type="compositionally biased region" description="Basic residues" evidence="1">
    <location>
        <begin position="1"/>
        <end position="14"/>
    </location>
</feature>
<dbReference type="InParanoid" id="G8ZRX9"/>
<dbReference type="GO" id="GO:0070042">
    <property type="term" value="F:rRNA (uridine-N3-)-methyltransferase activity"/>
    <property type="evidence" value="ECO:0007669"/>
    <property type="project" value="EnsemblFungi"/>
</dbReference>
<dbReference type="RefSeq" id="XP_003680482.1">
    <property type="nucleotide sequence ID" value="XM_003680434.1"/>
</dbReference>
<evidence type="ECO:0000313" key="4">
    <source>
        <dbReference type="Proteomes" id="UP000005627"/>
    </source>
</evidence>
<dbReference type="Pfam" id="PF10354">
    <property type="entry name" value="BMT5-like"/>
    <property type="match status" value="1"/>
</dbReference>
<evidence type="ECO:0000256" key="1">
    <source>
        <dbReference type="SAM" id="MobiDB-lite"/>
    </source>
</evidence>
<dbReference type="GeneID" id="11500606"/>
<dbReference type="OrthoDB" id="273345at2759"/>
<dbReference type="InterPro" id="IPR019446">
    <property type="entry name" value="BMT5-like"/>
</dbReference>
<dbReference type="STRING" id="1076872.G8ZRX9"/>
<dbReference type="FunCoup" id="G8ZRX9">
    <property type="interactions" value="268"/>
</dbReference>
<organism evidence="3 4">
    <name type="scientific">Torulaspora delbrueckii</name>
    <name type="common">Yeast</name>
    <name type="synonym">Candida colliculosa</name>
    <dbReference type="NCBI Taxonomy" id="4950"/>
    <lineage>
        <taxon>Eukaryota</taxon>
        <taxon>Fungi</taxon>
        <taxon>Dikarya</taxon>
        <taxon>Ascomycota</taxon>
        <taxon>Saccharomycotina</taxon>
        <taxon>Saccharomycetes</taxon>
        <taxon>Saccharomycetales</taxon>
        <taxon>Saccharomycetaceae</taxon>
        <taxon>Torulaspora</taxon>
    </lineage>
</organism>
<gene>
    <name evidence="3" type="primary">TDEL0C03820</name>
    <name evidence="3" type="ORF">TDEL_0C03820</name>
</gene>
<dbReference type="EMBL" id="HE616744">
    <property type="protein sequence ID" value="CCE91271.1"/>
    <property type="molecule type" value="Genomic_DNA"/>
</dbReference>
<dbReference type="eggNOG" id="KOG4174">
    <property type="taxonomic scope" value="Eukaryota"/>
</dbReference>
<feature type="domain" description="25S rRNA (uridine-N(3))-methyltransferase BMT5-like" evidence="2">
    <location>
        <begin position="73"/>
        <end position="283"/>
    </location>
</feature>
<protein>
    <recommendedName>
        <fullName evidence="2">25S rRNA (uridine-N(3))-methyltransferase BMT5-like domain-containing protein</fullName>
    </recommendedName>
</protein>
<dbReference type="HOGENOM" id="CLU_035438_1_0_1"/>
<proteinExistence type="predicted"/>
<evidence type="ECO:0000259" key="2">
    <source>
        <dbReference type="Pfam" id="PF10354"/>
    </source>
</evidence>
<name>G8ZRX9_TORDE</name>
<sequence length="322" mass="37638">MGRKLKGKPSHKSLKTTLQRHQVREKIRQLHKNKEQNKQQKKSQPNAKVRKNQELQKLNEASFSAFQKDETLLLVGEGDFSFTRSLIEEEFLKAENIIATSYDSSPSELELKYPHSFKENYDFLIQNKVKMMFKVDAMDLIKTLTLSKRNAWSKLLGSSWKYKSLQNIMFNFPHTGKGVKDQDRNIADHQQLIFGYFRSCKKLFELVNAPILEAKNSYDQGYTASEGKQDLTPEGYGNILLSVFTGEPYDSWMIKSLAKDNGLCVQRSHKFEWKNYPQYHHKRTNSEQETTKPAEERDARIYIFEKFERAKKAKSKDLSDEE</sequence>
<dbReference type="GO" id="GO:0005737">
    <property type="term" value="C:cytoplasm"/>
    <property type="evidence" value="ECO:0007669"/>
    <property type="project" value="TreeGrafter"/>
</dbReference>
<dbReference type="KEGG" id="tdl:TDEL_0C03820"/>
<accession>G8ZRX9</accession>
<dbReference type="Proteomes" id="UP000005627">
    <property type="component" value="Chromosome 3"/>
</dbReference>
<dbReference type="PANTHER" id="PTHR11538">
    <property type="entry name" value="PHENYLALANYL-TRNA SYNTHETASE"/>
    <property type="match status" value="1"/>
</dbReference>
<dbReference type="PANTHER" id="PTHR11538:SF26">
    <property type="entry name" value="FERREDOXIN-FOLD ANTICODON-BINDING DOMAIN-CONTAINING PROTEIN 1"/>
    <property type="match status" value="1"/>
</dbReference>
<dbReference type="GO" id="GO:0070475">
    <property type="term" value="P:rRNA base methylation"/>
    <property type="evidence" value="ECO:0007669"/>
    <property type="project" value="EnsemblFungi"/>
</dbReference>
<dbReference type="AlphaFoldDB" id="G8ZRX9"/>
<dbReference type="GO" id="GO:0005730">
    <property type="term" value="C:nucleolus"/>
    <property type="evidence" value="ECO:0007669"/>
    <property type="project" value="EnsemblFungi"/>
</dbReference>
<feature type="region of interest" description="Disordered" evidence="1">
    <location>
        <begin position="1"/>
        <end position="50"/>
    </location>
</feature>
<evidence type="ECO:0000313" key="3">
    <source>
        <dbReference type="EMBL" id="CCE91271.1"/>
    </source>
</evidence>